<dbReference type="Pfam" id="PF02638">
    <property type="entry name" value="GHL10"/>
    <property type="match status" value="1"/>
</dbReference>
<keyword evidence="1 3" id="KW-0732">Signal</keyword>
<dbReference type="AlphaFoldDB" id="A0A1M5E0Q6"/>
<dbReference type="InterPro" id="IPR017853">
    <property type="entry name" value="GH"/>
</dbReference>
<evidence type="ECO:0000313" key="6">
    <source>
        <dbReference type="Proteomes" id="UP000183945"/>
    </source>
</evidence>
<organism evidence="5 6">
    <name type="scientific">Salegentibacter echinorum</name>
    <dbReference type="NCBI Taxonomy" id="1073325"/>
    <lineage>
        <taxon>Bacteria</taxon>
        <taxon>Pseudomonadati</taxon>
        <taxon>Bacteroidota</taxon>
        <taxon>Flavobacteriia</taxon>
        <taxon>Flavobacteriales</taxon>
        <taxon>Flavobacteriaceae</taxon>
        <taxon>Salegentibacter</taxon>
    </lineage>
</organism>
<protein>
    <submittedName>
        <fullName evidence="5">Uncharacterized lipoprotein YddW, UPF0748 family</fullName>
    </submittedName>
</protein>
<dbReference type="PROSITE" id="PS51257">
    <property type="entry name" value="PROKAR_LIPOPROTEIN"/>
    <property type="match status" value="1"/>
</dbReference>
<name>A0A1M5E0Q6_SALEC</name>
<evidence type="ECO:0000256" key="3">
    <source>
        <dbReference type="SAM" id="SignalP"/>
    </source>
</evidence>
<dbReference type="OrthoDB" id="9773203at2"/>
<dbReference type="SUPFAM" id="SSF51445">
    <property type="entry name" value="(Trans)glycosidases"/>
    <property type="match status" value="1"/>
</dbReference>
<dbReference type="STRING" id="1073325.SAMN05444483_102188"/>
<feature type="chain" id="PRO_5012477259" evidence="3">
    <location>
        <begin position="25"/>
        <end position="536"/>
    </location>
</feature>
<evidence type="ECO:0000256" key="2">
    <source>
        <dbReference type="SAM" id="MobiDB-lite"/>
    </source>
</evidence>
<feature type="signal peptide" evidence="3">
    <location>
        <begin position="1"/>
        <end position="24"/>
    </location>
</feature>
<dbReference type="Proteomes" id="UP000183945">
    <property type="component" value="Unassembled WGS sequence"/>
</dbReference>
<proteinExistence type="predicted"/>
<feature type="domain" description="Glycosyl hydrolase-like 10" evidence="4">
    <location>
        <begin position="73"/>
        <end position="368"/>
    </location>
</feature>
<evidence type="ECO:0000256" key="1">
    <source>
        <dbReference type="ARBA" id="ARBA00022729"/>
    </source>
</evidence>
<gene>
    <name evidence="5" type="ORF">SAMN05444483_102188</name>
</gene>
<dbReference type="EMBL" id="FQVT01000002">
    <property type="protein sequence ID" value="SHF72746.1"/>
    <property type="molecule type" value="Genomic_DNA"/>
</dbReference>
<sequence length="536" mass="62024">MKKRLLSLFSIFVLLLSCKSSKEASQPETTPKAPEEKVEVVEEIPEEVAPSEEKEKSTEIIPWDPKTPRNIEEFRAAWVATVANINWPSKPGLSTSEQQKEALALLDFLEAHNFNAVVFQVRPQADALYDSELEPWSYFLTEEQGKAPQPYYDPLKFWVNAAHQRGLELHVWLNPYRAHHTTGKEISEKSVIKTNPDLVVELENGMWWMDPSQKGTQDRSSDVVMDIVKRYDIDGVHFDDYFYPYDSYNNGKDFPDEKSWRAYQAAGGELSRGDWRRESVNTFIKRIYKEIKAKKPYVKFGLSPFGIWRPGYPESVKGYDQYDKLYADAKLWLNEGWIDYYTPQLYWKISQLGQSFPELLGWWESENTKKRHLWPGINVGGEGDEMHITEVVNQIMITRGMLPESKGTVHWSIGPLVKHKELATALREGPYSKKTLVPPSPWLDNTPPEIPNVTVNENRDKIEITWGVTKPKDVFRWVVYFKYETGNWDYKILTSDKGSQDLQKEVGEKKIKLEKIGVTSVDRTGNQSEFIEIELN</sequence>
<dbReference type="Gene3D" id="3.20.20.80">
    <property type="entry name" value="Glycosidases"/>
    <property type="match status" value="1"/>
</dbReference>
<dbReference type="InterPro" id="IPR003790">
    <property type="entry name" value="GHL10"/>
</dbReference>
<keyword evidence="5" id="KW-0449">Lipoprotein</keyword>
<feature type="region of interest" description="Disordered" evidence="2">
    <location>
        <begin position="44"/>
        <end position="64"/>
    </location>
</feature>
<dbReference type="InterPro" id="IPR052177">
    <property type="entry name" value="Divisome_Glycosyl_Hydrolase"/>
</dbReference>
<evidence type="ECO:0000259" key="4">
    <source>
        <dbReference type="Pfam" id="PF02638"/>
    </source>
</evidence>
<accession>A0A1M5E0Q6</accession>
<dbReference type="PANTHER" id="PTHR43405">
    <property type="entry name" value="GLYCOSYL HYDROLASE DIGH"/>
    <property type="match status" value="1"/>
</dbReference>
<dbReference type="PANTHER" id="PTHR43405:SF1">
    <property type="entry name" value="GLYCOSYL HYDROLASE DIGH"/>
    <property type="match status" value="1"/>
</dbReference>
<reference evidence="6" key="1">
    <citation type="submission" date="2016-11" db="EMBL/GenBank/DDBJ databases">
        <authorList>
            <person name="Varghese N."/>
            <person name="Submissions S."/>
        </authorList>
    </citation>
    <scope>NUCLEOTIDE SEQUENCE [LARGE SCALE GENOMIC DNA]</scope>
    <source>
        <strain evidence="6">DSM 24579</strain>
    </source>
</reference>
<keyword evidence="6" id="KW-1185">Reference proteome</keyword>
<evidence type="ECO:0000313" key="5">
    <source>
        <dbReference type="EMBL" id="SHF72746.1"/>
    </source>
</evidence>
<dbReference type="RefSeq" id="WP_072877235.1">
    <property type="nucleotide sequence ID" value="NZ_FQVT01000002.1"/>
</dbReference>